<evidence type="ECO:0000256" key="8">
    <source>
        <dbReference type="ARBA" id="ARBA00022741"/>
    </source>
</evidence>
<evidence type="ECO:0000256" key="5">
    <source>
        <dbReference type="ARBA" id="ARBA00022643"/>
    </source>
</evidence>
<evidence type="ECO:0000256" key="6">
    <source>
        <dbReference type="ARBA" id="ARBA00022679"/>
    </source>
</evidence>
<comment type="catalytic activity">
    <reaction evidence="14 15">
        <text>FMN + ATP + H(+) = FAD + diphosphate</text>
        <dbReference type="Rhea" id="RHEA:17237"/>
        <dbReference type="ChEBI" id="CHEBI:15378"/>
        <dbReference type="ChEBI" id="CHEBI:30616"/>
        <dbReference type="ChEBI" id="CHEBI:33019"/>
        <dbReference type="ChEBI" id="CHEBI:57692"/>
        <dbReference type="ChEBI" id="CHEBI:58210"/>
        <dbReference type="EC" id="2.7.7.2"/>
    </reaction>
</comment>
<dbReference type="NCBIfam" id="NF004160">
    <property type="entry name" value="PRK05627.1-3"/>
    <property type="match status" value="1"/>
</dbReference>
<name>A0A7C5NA05_9GAMM</name>
<organism evidence="17">
    <name type="scientific">Thiolapillus brandeum</name>
    <dbReference type="NCBI Taxonomy" id="1076588"/>
    <lineage>
        <taxon>Bacteria</taxon>
        <taxon>Pseudomonadati</taxon>
        <taxon>Pseudomonadota</taxon>
        <taxon>Gammaproteobacteria</taxon>
        <taxon>Chromatiales</taxon>
        <taxon>Sedimenticolaceae</taxon>
        <taxon>Thiolapillus</taxon>
    </lineage>
</organism>
<dbReference type="EC" id="2.7.7.2" evidence="15"/>
<dbReference type="AlphaFoldDB" id="A0A7C5NA05"/>
<keyword evidence="5 15" id="KW-0288">FMN</keyword>
<dbReference type="NCBIfam" id="NF004163">
    <property type="entry name" value="PRK05627.1-6"/>
    <property type="match status" value="1"/>
</dbReference>
<dbReference type="PANTHER" id="PTHR22749:SF6">
    <property type="entry name" value="RIBOFLAVIN KINASE"/>
    <property type="match status" value="1"/>
</dbReference>
<keyword evidence="7 15" id="KW-0548">Nucleotidyltransferase</keyword>
<dbReference type="Gene3D" id="2.40.30.30">
    <property type="entry name" value="Riboflavin kinase-like"/>
    <property type="match status" value="1"/>
</dbReference>
<dbReference type="InterPro" id="IPR002606">
    <property type="entry name" value="Riboflavin_kinase_bac"/>
</dbReference>
<dbReference type="UniPathway" id="UPA00276">
    <property type="reaction ID" value="UER00406"/>
</dbReference>
<dbReference type="PANTHER" id="PTHR22749">
    <property type="entry name" value="RIBOFLAVIN KINASE/FMN ADENYLYLTRANSFERASE"/>
    <property type="match status" value="1"/>
</dbReference>
<evidence type="ECO:0000256" key="9">
    <source>
        <dbReference type="ARBA" id="ARBA00022777"/>
    </source>
</evidence>
<dbReference type="SUPFAM" id="SSF82114">
    <property type="entry name" value="Riboflavin kinase-like"/>
    <property type="match status" value="1"/>
</dbReference>
<dbReference type="Pfam" id="PF06574">
    <property type="entry name" value="FAD_syn"/>
    <property type="match status" value="1"/>
</dbReference>
<comment type="pathway">
    <text evidence="3 15">Cofactor biosynthesis; FMN biosynthesis; FMN from riboflavin (ATP route): step 1/1.</text>
</comment>
<evidence type="ECO:0000256" key="10">
    <source>
        <dbReference type="ARBA" id="ARBA00022827"/>
    </source>
</evidence>
<dbReference type="SMART" id="SM00904">
    <property type="entry name" value="Flavokinase"/>
    <property type="match status" value="1"/>
</dbReference>
<evidence type="ECO:0000256" key="13">
    <source>
        <dbReference type="ARBA" id="ARBA00047880"/>
    </source>
</evidence>
<evidence type="ECO:0000256" key="12">
    <source>
        <dbReference type="ARBA" id="ARBA00023268"/>
    </source>
</evidence>
<keyword evidence="10 15" id="KW-0274">FAD</keyword>
<evidence type="ECO:0000256" key="4">
    <source>
        <dbReference type="ARBA" id="ARBA00022630"/>
    </source>
</evidence>
<dbReference type="InterPro" id="IPR015864">
    <property type="entry name" value="FAD_synthase"/>
</dbReference>
<keyword evidence="9 15" id="KW-0418">Kinase</keyword>
<dbReference type="FunFam" id="3.40.50.620:FF:000021">
    <property type="entry name" value="Riboflavin biosynthesis protein"/>
    <property type="match status" value="1"/>
</dbReference>
<dbReference type="GO" id="GO:0003919">
    <property type="term" value="F:FMN adenylyltransferase activity"/>
    <property type="evidence" value="ECO:0007669"/>
    <property type="project" value="UniProtKB-UniRule"/>
</dbReference>
<evidence type="ECO:0000256" key="7">
    <source>
        <dbReference type="ARBA" id="ARBA00022695"/>
    </source>
</evidence>
<evidence type="ECO:0000256" key="15">
    <source>
        <dbReference type="PIRNR" id="PIRNR004491"/>
    </source>
</evidence>
<dbReference type="GO" id="GO:0008531">
    <property type="term" value="F:riboflavin kinase activity"/>
    <property type="evidence" value="ECO:0007669"/>
    <property type="project" value="UniProtKB-UniRule"/>
</dbReference>
<dbReference type="InterPro" id="IPR023465">
    <property type="entry name" value="Riboflavin_kinase_dom_sf"/>
</dbReference>
<keyword evidence="11 15" id="KW-0067">ATP-binding</keyword>
<dbReference type="GO" id="GO:0009398">
    <property type="term" value="P:FMN biosynthetic process"/>
    <property type="evidence" value="ECO:0007669"/>
    <property type="project" value="UniProtKB-UniRule"/>
</dbReference>
<evidence type="ECO:0000256" key="2">
    <source>
        <dbReference type="ARBA" id="ARBA00004726"/>
    </source>
</evidence>
<dbReference type="InterPro" id="IPR015865">
    <property type="entry name" value="Riboflavin_kinase_bac/euk"/>
</dbReference>
<feature type="domain" description="Riboflavin kinase" evidence="16">
    <location>
        <begin position="183"/>
        <end position="308"/>
    </location>
</feature>
<keyword evidence="4 15" id="KW-0285">Flavoprotein</keyword>
<dbReference type="Gene3D" id="3.40.50.620">
    <property type="entry name" value="HUPs"/>
    <property type="match status" value="1"/>
</dbReference>
<proteinExistence type="inferred from homology"/>
<evidence type="ECO:0000256" key="14">
    <source>
        <dbReference type="ARBA" id="ARBA00049494"/>
    </source>
</evidence>
<dbReference type="PIRSF" id="PIRSF004491">
    <property type="entry name" value="FAD_Synth"/>
    <property type="match status" value="1"/>
</dbReference>
<dbReference type="GO" id="GO:0009231">
    <property type="term" value="P:riboflavin biosynthetic process"/>
    <property type="evidence" value="ECO:0007669"/>
    <property type="project" value="InterPro"/>
</dbReference>
<comment type="function">
    <text evidence="1">Catalyzes the phosphorylation of riboflavin to FMN followed by the adenylation of FMN to FAD.</text>
</comment>
<dbReference type="GO" id="GO:0005524">
    <property type="term" value="F:ATP binding"/>
    <property type="evidence" value="ECO:0007669"/>
    <property type="project" value="UniProtKB-UniRule"/>
</dbReference>
<dbReference type="InterPro" id="IPR023468">
    <property type="entry name" value="Riboflavin_kinase"/>
</dbReference>
<evidence type="ECO:0000256" key="1">
    <source>
        <dbReference type="ARBA" id="ARBA00002121"/>
    </source>
</evidence>
<dbReference type="Proteomes" id="UP000886100">
    <property type="component" value="Unassembled WGS sequence"/>
</dbReference>
<comment type="pathway">
    <text evidence="2 15">Cofactor biosynthesis; FAD biosynthesis; FAD from FMN: step 1/1.</text>
</comment>
<dbReference type="NCBIfam" id="TIGR00083">
    <property type="entry name" value="ribF"/>
    <property type="match status" value="1"/>
</dbReference>
<dbReference type="EMBL" id="DROM01000263">
    <property type="protein sequence ID" value="HHH13427.1"/>
    <property type="molecule type" value="Genomic_DNA"/>
</dbReference>
<dbReference type="EC" id="2.7.1.26" evidence="15"/>
<dbReference type="CDD" id="cd02064">
    <property type="entry name" value="FAD_synthetase_N"/>
    <property type="match status" value="1"/>
</dbReference>
<evidence type="ECO:0000256" key="11">
    <source>
        <dbReference type="ARBA" id="ARBA00022840"/>
    </source>
</evidence>
<protein>
    <recommendedName>
        <fullName evidence="15">Riboflavin biosynthesis protein</fullName>
    </recommendedName>
    <domain>
        <recommendedName>
            <fullName evidence="15">Riboflavin kinase</fullName>
            <ecNumber evidence="15">2.7.1.26</ecNumber>
        </recommendedName>
        <alternativeName>
            <fullName evidence="15">Flavokinase</fullName>
        </alternativeName>
    </domain>
    <domain>
        <recommendedName>
            <fullName evidence="15">FMN adenylyltransferase</fullName>
            <ecNumber evidence="15">2.7.7.2</ecNumber>
        </recommendedName>
        <alternativeName>
            <fullName evidence="15">FAD pyrophosphorylase</fullName>
        </alternativeName>
        <alternativeName>
            <fullName evidence="15">FAD synthase</fullName>
        </alternativeName>
    </domain>
</protein>
<dbReference type="NCBIfam" id="NF004159">
    <property type="entry name" value="PRK05627.1-2"/>
    <property type="match status" value="1"/>
</dbReference>
<dbReference type="GO" id="GO:0006747">
    <property type="term" value="P:FAD biosynthetic process"/>
    <property type="evidence" value="ECO:0007669"/>
    <property type="project" value="UniProtKB-UniRule"/>
</dbReference>
<dbReference type="Pfam" id="PF01687">
    <property type="entry name" value="Flavokinase"/>
    <property type="match status" value="1"/>
</dbReference>
<evidence type="ECO:0000256" key="3">
    <source>
        <dbReference type="ARBA" id="ARBA00005201"/>
    </source>
</evidence>
<dbReference type="SUPFAM" id="SSF52374">
    <property type="entry name" value="Nucleotidylyl transferase"/>
    <property type="match status" value="1"/>
</dbReference>
<gene>
    <name evidence="17" type="ORF">ENJ98_04260</name>
</gene>
<keyword evidence="6 15" id="KW-0808">Transferase</keyword>
<keyword evidence="8 15" id="KW-0547">Nucleotide-binding</keyword>
<accession>A0A7C5NA05</accession>
<evidence type="ECO:0000259" key="16">
    <source>
        <dbReference type="SMART" id="SM00904"/>
    </source>
</evidence>
<keyword evidence="12" id="KW-0511">Multifunctional enzyme</keyword>
<comment type="similarity">
    <text evidence="15">Belongs to the ribF family.</text>
</comment>
<sequence>MELIRGKHNLRPHHRGCVATIGNFDGVHLGHQAVFDALKEKARAHGLPATVILFEPQPMEFFRPGQAPARLTRLREKLDRIRRCGIDRVLLLEFNRPLAETAPEAFIEEVLVRGLAIRHLYVGDDFRFGRNRAGDFHLLKEAGNGAGFDVESLPTVELDACRISSTRIREALMAGDLATAEACLGRPYQIFGRVSRGHQRGRTIGFPTLNVPLHRRVSPLQGVFAVTVQGLGDGDIPGVANIGVRPTVAGDERPLLEVHLFDFDRQVYGAHVGVTFLRFLREERKFDSFDRLRRQIELDAAEARRFHGLEPAAAIL</sequence>
<dbReference type="InterPro" id="IPR014729">
    <property type="entry name" value="Rossmann-like_a/b/a_fold"/>
</dbReference>
<evidence type="ECO:0000313" key="17">
    <source>
        <dbReference type="EMBL" id="HHH13427.1"/>
    </source>
</evidence>
<comment type="catalytic activity">
    <reaction evidence="13 15">
        <text>riboflavin + ATP = FMN + ADP + H(+)</text>
        <dbReference type="Rhea" id="RHEA:14357"/>
        <dbReference type="ChEBI" id="CHEBI:15378"/>
        <dbReference type="ChEBI" id="CHEBI:30616"/>
        <dbReference type="ChEBI" id="CHEBI:57986"/>
        <dbReference type="ChEBI" id="CHEBI:58210"/>
        <dbReference type="ChEBI" id="CHEBI:456216"/>
        <dbReference type="EC" id="2.7.1.26"/>
    </reaction>
</comment>
<comment type="caution">
    <text evidence="17">The sequence shown here is derived from an EMBL/GenBank/DDBJ whole genome shotgun (WGS) entry which is preliminary data.</text>
</comment>
<dbReference type="UniPathway" id="UPA00277">
    <property type="reaction ID" value="UER00407"/>
</dbReference>
<reference evidence="17" key="1">
    <citation type="journal article" date="2020" name="mSystems">
        <title>Genome- and Community-Level Interaction Insights into Carbon Utilization and Element Cycling Functions of Hydrothermarchaeota in Hydrothermal Sediment.</title>
        <authorList>
            <person name="Zhou Z."/>
            <person name="Liu Y."/>
            <person name="Xu W."/>
            <person name="Pan J."/>
            <person name="Luo Z.H."/>
            <person name="Li M."/>
        </authorList>
    </citation>
    <scope>NUCLEOTIDE SEQUENCE [LARGE SCALE GENOMIC DNA]</scope>
    <source>
        <strain evidence="17">HyVt-535</strain>
    </source>
</reference>